<evidence type="ECO:0000256" key="2">
    <source>
        <dbReference type="ARBA" id="ARBA00022692"/>
    </source>
</evidence>
<protein>
    <submittedName>
        <fullName evidence="9">Zf-HC2 domain-containing protein</fullName>
    </submittedName>
</protein>
<evidence type="ECO:0000313" key="10">
    <source>
        <dbReference type="Proteomes" id="UP001299970"/>
    </source>
</evidence>
<sequence length="236" mass="24821">MTHAYRSHDPEELGAYVFGLLSPEQAHDVEEHLAVCPECHREWEELRQMTDLLDEVPPEVFLEGPPDGDLVLQRTLRQIRSEVSARQRRTRLTVAAAAVVGVAVVLGGGVAVGRAVAPEPTTVAAAPAPADEDAVAGTRVLTGSGPGGVEMTAKIIPAAGWVRVSATVQGVPAGERCQLVVVGRDGSREVAGSWLVPQSGWRQGMTLDGSAIVAPDQVAAVVVQNEAGHQFAELHA</sequence>
<keyword evidence="10" id="KW-1185">Reference proteome</keyword>
<feature type="transmembrane region" description="Helical" evidence="7">
    <location>
        <begin position="92"/>
        <end position="112"/>
    </location>
</feature>
<evidence type="ECO:0000259" key="8">
    <source>
        <dbReference type="Pfam" id="PF13490"/>
    </source>
</evidence>
<accession>A0ABS9TAG9</accession>
<dbReference type="Proteomes" id="UP001299970">
    <property type="component" value="Unassembled WGS sequence"/>
</dbReference>
<evidence type="ECO:0000256" key="5">
    <source>
        <dbReference type="ARBA" id="ARBA00023136"/>
    </source>
</evidence>
<reference evidence="9 10" key="1">
    <citation type="submission" date="2022-03" db="EMBL/GenBank/DDBJ databases">
        <title>Pseudonocardia alaer sp. nov., a novel actinomycete isolated from reed forest soil.</title>
        <authorList>
            <person name="Wang L."/>
        </authorList>
    </citation>
    <scope>NUCLEOTIDE SEQUENCE [LARGE SCALE GENOMIC DNA]</scope>
    <source>
        <strain evidence="9 10">Y-16303</strain>
    </source>
</reference>
<dbReference type="Pfam" id="PF13490">
    <property type="entry name" value="zf-HC2"/>
    <property type="match status" value="1"/>
</dbReference>
<name>A0ABS9TAG9_9PSEU</name>
<keyword evidence="3 7" id="KW-1133">Transmembrane helix</keyword>
<evidence type="ECO:0000256" key="1">
    <source>
        <dbReference type="ARBA" id="ARBA00004167"/>
    </source>
</evidence>
<dbReference type="Gene3D" id="1.10.10.1320">
    <property type="entry name" value="Anti-sigma factor, zinc-finger domain"/>
    <property type="match status" value="1"/>
</dbReference>
<feature type="domain" description="Putative zinc-finger" evidence="8">
    <location>
        <begin position="12"/>
        <end position="40"/>
    </location>
</feature>
<keyword evidence="6" id="KW-0804">Transcription</keyword>
<evidence type="ECO:0000256" key="4">
    <source>
        <dbReference type="ARBA" id="ARBA00023015"/>
    </source>
</evidence>
<keyword evidence="5 7" id="KW-0472">Membrane</keyword>
<dbReference type="PANTHER" id="PTHR37461">
    <property type="entry name" value="ANTI-SIGMA-K FACTOR RSKA"/>
    <property type="match status" value="1"/>
</dbReference>
<comment type="subcellular location">
    <subcellularLocation>
        <location evidence="1">Membrane</location>
        <topology evidence="1">Single-pass membrane protein</topology>
    </subcellularLocation>
</comment>
<evidence type="ECO:0000256" key="7">
    <source>
        <dbReference type="SAM" id="Phobius"/>
    </source>
</evidence>
<proteinExistence type="predicted"/>
<dbReference type="PANTHER" id="PTHR37461:SF1">
    <property type="entry name" value="ANTI-SIGMA-K FACTOR RSKA"/>
    <property type="match status" value="1"/>
</dbReference>
<dbReference type="InterPro" id="IPR041916">
    <property type="entry name" value="Anti_sigma_zinc_sf"/>
</dbReference>
<comment type="caution">
    <text evidence="9">The sequence shown here is derived from an EMBL/GenBank/DDBJ whole genome shotgun (WGS) entry which is preliminary data.</text>
</comment>
<dbReference type="EMBL" id="JAKXMK010000006">
    <property type="protein sequence ID" value="MCH6165544.1"/>
    <property type="molecule type" value="Genomic_DNA"/>
</dbReference>
<keyword evidence="2 7" id="KW-0812">Transmembrane</keyword>
<organism evidence="9 10">
    <name type="scientific">Pseudonocardia alaniniphila</name>
    <dbReference type="NCBI Taxonomy" id="75291"/>
    <lineage>
        <taxon>Bacteria</taxon>
        <taxon>Bacillati</taxon>
        <taxon>Actinomycetota</taxon>
        <taxon>Actinomycetes</taxon>
        <taxon>Pseudonocardiales</taxon>
        <taxon>Pseudonocardiaceae</taxon>
        <taxon>Pseudonocardia</taxon>
    </lineage>
</organism>
<evidence type="ECO:0000256" key="6">
    <source>
        <dbReference type="ARBA" id="ARBA00023163"/>
    </source>
</evidence>
<gene>
    <name evidence="9" type="ORF">MMF94_07610</name>
</gene>
<evidence type="ECO:0000256" key="3">
    <source>
        <dbReference type="ARBA" id="ARBA00022989"/>
    </source>
</evidence>
<dbReference type="InterPro" id="IPR027383">
    <property type="entry name" value="Znf_put"/>
</dbReference>
<evidence type="ECO:0000313" key="9">
    <source>
        <dbReference type="EMBL" id="MCH6165544.1"/>
    </source>
</evidence>
<keyword evidence="4" id="KW-0805">Transcription regulation</keyword>
<dbReference type="RefSeq" id="WP_241035577.1">
    <property type="nucleotide sequence ID" value="NZ_BAAAJF010000024.1"/>
</dbReference>
<dbReference type="InterPro" id="IPR051474">
    <property type="entry name" value="Anti-sigma-K/W_factor"/>
</dbReference>